<dbReference type="EMBL" id="JATAAI010000001">
    <property type="protein sequence ID" value="KAK1748368.1"/>
    <property type="molecule type" value="Genomic_DNA"/>
</dbReference>
<comment type="caution">
    <text evidence="2">The sequence shown here is derived from an EMBL/GenBank/DDBJ whole genome shotgun (WGS) entry which is preliminary data.</text>
</comment>
<accession>A0AAD8YLV8</accession>
<keyword evidence="3" id="KW-1185">Reference proteome</keyword>
<keyword evidence="1" id="KW-0732">Signal</keyword>
<organism evidence="2 3">
    <name type="scientific">Skeletonema marinoi</name>
    <dbReference type="NCBI Taxonomy" id="267567"/>
    <lineage>
        <taxon>Eukaryota</taxon>
        <taxon>Sar</taxon>
        <taxon>Stramenopiles</taxon>
        <taxon>Ochrophyta</taxon>
        <taxon>Bacillariophyta</taxon>
        <taxon>Coscinodiscophyceae</taxon>
        <taxon>Thalassiosirophycidae</taxon>
        <taxon>Thalassiosirales</taxon>
        <taxon>Skeletonemataceae</taxon>
        <taxon>Skeletonema</taxon>
        <taxon>Skeletonema marinoi-dohrnii complex</taxon>
    </lineage>
</organism>
<reference evidence="2" key="1">
    <citation type="submission" date="2023-06" db="EMBL/GenBank/DDBJ databases">
        <title>Survivors Of The Sea: Transcriptome response of Skeletonema marinoi to long-term dormancy.</title>
        <authorList>
            <person name="Pinder M.I.M."/>
            <person name="Kourtchenko O."/>
            <person name="Robertson E.K."/>
            <person name="Larsson T."/>
            <person name="Maumus F."/>
            <person name="Osuna-Cruz C.M."/>
            <person name="Vancaester E."/>
            <person name="Stenow R."/>
            <person name="Vandepoele K."/>
            <person name="Ploug H."/>
            <person name="Bruchert V."/>
            <person name="Godhe A."/>
            <person name="Topel M."/>
        </authorList>
    </citation>
    <scope>NUCLEOTIDE SEQUENCE</scope>
    <source>
        <strain evidence="2">R05AC</strain>
    </source>
</reference>
<proteinExistence type="predicted"/>
<gene>
    <name evidence="2" type="ORF">QTG54_000307</name>
</gene>
<dbReference type="AlphaFoldDB" id="A0AAD8YLV8"/>
<protein>
    <submittedName>
        <fullName evidence="2">Uncharacterized protein</fullName>
    </submittedName>
</protein>
<dbReference type="Proteomes" id="UP001224775">
    <property type="component" value="Unassembled WGS sequence"/>
</dbReference>
<feature type="signal peptide" evidence="1">
    <location>
        <begin position="1"/>
        <end position="22"/>
    </location>
</feature>
<evidence type="ECO:0000313" key="2">
    <source>
        <dbReference type="EMBL" id="KAK1748368.1"/>
    </source>
</evidence>
<evidence type="ECO:0000313" key="3">
    <source>
        <dbReference type="Proteomes" id="UP001224775"/>
    </source>
</evidence>
<evidence type="ECO:0000256" key="1">
    <source>
        <dbReference type="SAM" id="SignalP"/>
    </source>
</evidence>
<feature type="chain" id="PRO_5042186748" evidence="1">
    <location>
        <begin position="23"/>
        <end position="168"/>
    </location>
</feature>
<name>A0AAD8YLV8_9STRA</name>
<sequence length="168" mass="18394">MVGASFVALVSLSAVSISAAAAATADELVAYGMSLVEFDDVRMSESEADFDGSEELWDEALLFEYKLATSYTEDKAITSLGYQPYMICNYAPDKTGIQRAQMGISELNNAERSCGVIRTFNDTIPKVYASNPDAETWMKTNPIHPSMKMVDSTVTTIQARMDGDTNWV</sequence>